<evidence type="ECO:0000256" key="1">
    <source>
        <dbReference type="SAM" id="MobiDB-lite"/>
    </source>
</evidence>
<accession>A0A6S6ZWB1</accession>
<dbReference type="InterPro" id="IPR004211">
    <property type="entry name" value="Endonuclease_7"/>
</dbReference>
<feature type="compositionally biased region" description="Basic and acidic residues" evidence="1">
    <location>
        <begin position="122"/>
        <end position="137"/>
    </location>
</feature>
<reference evidence="2 3" key="1">
    <citation type="submission" date="2020-04" db="EMBL/GenBank/DDBJ databases">
        <authorList>
            <person name="De Canck E."/>
        </authorList>
    </citation>
    <scope>NUCLEOTIDE SEQUENCE [LARGE SCALE GENOMIC DNA]</scope>
    <source>
        <strain evidence="2 3">LMG 3458</strain>
    </source>
</reference>
<name>A0A6S6ZWB1_9BURK</name>
<dbReference type="Pfam" id="PF02945">
    <property type="entry name" value="Endonuclease_7"/>
    <property type="match status" value="1"/>
</dbReference>
<feature type="region of interest" description="Disordered" evidence="1">
    <location>
        <begin position="115"/>
        <end position="137"/>
    </location>
</feature>
<proteinExistence type="predicted"/>
<dbReference type="SUPFAM" id="SSF54060">
    <property type="entry name" value="His-Me finger endonucleases"/>
    <property type="match status" value="1"/>
</dbReference>
<dbReference type="AlphaFoldDB" id="A0A6S6ZWB1"/>
<dbReference type="EMBL" id="CADIJO010000007">
    <property type="protein sequence ID" value="CAB3697771.1"/>
    <property type="molecule type" value="Genomic_DNA"/>
</dbReference>
<gene>
    <name evidence="2" type="ORF">LMG3458_02481</name>
</gene>
<dbReference type="Gene3D" id="3.40.1800.10">
    <property type="entry name" value="His-Me finger endonucleases"/>
    <property type="match status" value="1"/>
</dbReference>
<dbReference type="InterPro" id="IPR044925">
    <property type="entry name" value="His-Me_finger_sf"/>
</dbReference>
<sequence length="137" mass="15422">MECGLKRLTASMLKPKRAQMLKEQGGLSPITGLAVTDPVLDHCHKTGNIRAVLNRWENAVLGRLENWSARLGGGVDPIKFLRAVADYLEHHTKYPVGILHPTHRTEDEKRLLRNKRARDTRRKSNIEARRAAAKDAA</sequence>
<dbReference type="Proteomes" id="UP000494111">
    <property type="component" value="Unassembled WGS sequence"/>
</dbReference>
<organism evidence="2 3">
    <name type="scientific">Achromobacter deleyi</name>
    <dbReference type="NCBI Taxonomy" id="1353891"/>
    <lineage>
        <taxon>Bacteria</taxon>
        <taxon>Pseudomonadati</taxon>
        <taxon>Pseudomonadota</taxon>
        <taxon>Betaproteobacteria</taxon>
        <taxon>Burkholderiales</taxon>
        <taxon>Alcaligenaceae</taxon>
        <taxon>Achromobacter</taxon>
    </lineage>
</organism>
<evidence type="ECO:0000313" key="2">
    <source>
        <dbReference type="EMBL" id="CAB3697771.1"/>
    </source>
</evidence>
<protein>
    <submittedName>
        <fullName evidence="2">Uncharacterized protein</fullName>
    </submittedName>
</protein>
<evidence type="ECO:0000313" key="3">
    <source>
        <dbReference type="Proteomes" id="UP000494111"/>
    </source>
</evidence>
<dbReference type="InterPro" id="IPR038563">
    <property type="entry name" value="Endonuclease_7_sf"/>
</dbReference>